<sequence>MNVDIAADPGSGINEAIRMPFPFREIGMWMPDEPRVIDAPELMRVVGSLAHMPSEGAALMGRLVLFLLSLPLDHLHGMHLFMVPAGYQTLARVIFLSCENNASGDEVASRLTEDELLLAIRDILVAHADAALDSSGAFTAAWLLAQITRRTHRVPTSPNGGANPMSRYY</sequence>
<name>A0ABQ0LYQ2_MYCCL</name>
<proteinExistence type="predicted"/>
<evidence type="ECO:0000313" key="1">
    <source>
        <dbReference type="EMBL" id="GAT55702.1"/>
    </source>
</evidence>
<evidence type="ECO:0000313" key="2">
    <source>
        <dbReference type="Proteomes" id="UP000815677"/>
    </source>
</evidence>
<dbReference type="Proteomes" id="UP000815677">
    <property type="component" value="Unassembled WGS sequence"/>
</dbReference>
<reference evidence="1" key="1">
    <citation type="submission" date="2014-09" db="EMBL/GenBank/DDBJ databases">
        <title>Genome sequence of the luminous mushroom Mycena chlorophos for searching fungal bioluminescence genes.</title>
        <authorList>
            <person name="Tanaka Y."/>
            <person name="Kasuga D."/>
            <person name="Oba Y."/>
            <person name="Hase S."/>
            <person name="Sato K."/>
            <person name="Oba Y."/>
            <person name="Sakakibara Y."/>
        </authorList>
    </citation>
    <scope>NUCLEOTIDE SEQUENCE</scope>
</reference>
<evidence type="ECO:0008006" key="3">
    <source>
        <dbReference type="Google" id="ProtNLM"/>
    </source>
</evidence>
<organism evidence="1 2">
    <name type="scientific">Mycena chlorophos</name>
    <name type="common">Agaric fungus</name>
    <name type="synonym">Agaricus chlorophos</name>
    <dbReference type="NCBI Taxonomy" id="658473"/>
    <lineage>
        <taxon>Eukaryota</taxon>
        <taxon>Fungi</taxon>
        <taxon>Dikarya</taxon>
        <taxon>Basidiomycota</taxon>
        <taxon>Agaricomycotina</taxon>
        <taxon>Agaricomycetes</taxon>
        <taxon>Agaricomycetidae</taxon>
        <taxon>Agaricales</taxon>
        <taxon>Marasmiineae</taxon>
        <taxon>Mycenaceae</taxon>
        <taxon>Mycena</taxon>
    </lineage>
</organism>
<protein>
    <recommendedName>
        <fullName evidence="3">Rho-GAP domain-containing protein</fullName>
    </recommendedName>
</protein>
<accession>A0ABQ0LYQ2</accession>
<keyword evidence="2" id="KW-1185">Reference proteome</keyword>
<dbReference type="EMBL" id="DF849079">
    <property type="protein sequence ID" value="GAT55702.1"/>
    <property type="molecule type" value="Genomic_DNA"/>
</dbReference>
<gene>
    <name evidence="1" type="ORF">MCHLO_12435</name>
</gene>